<dbReference type="Pfam" id="PF04909">
    <property type="entry name" value="Amidohydro_2"/>
    <property type="match status" value="1"/>
</dbReference>
<sequence>MSDPGSDDWLGQVVEEIIEPDIPIVDAHHHLWSRGDQTYEIDELLADTESGHNVIKTVYMECGSCYRQEGPDHLRPVGETEFVLQQAGEAKKYDGARIAGLVAHADLRLGDEVAEVLEAHDEASNGLFRGIRHAGAWVEEPFPFGHSARDGAQDLYDQAGFRRGLRLLGQRGFTYDTYHYHNRNKDFAKLAAAVSDTQLVLDHFGTPVGVGPYANHRDEIFDIWTKDLVEIAKCDNVVAKIGGLAMPVNGFGWDLRSSPATSDEFVEAQRPYFLHAIECFGVERCMMESNFPVDRASLSYHVL</sequence>
<evidence type="ECO:0000313" key="3">
    <source>
        <dbReference type="EMBL" id="RZO75124.1"/>
    </source>
</evidence>
<comment type="caution">
    <text evidence="3">The sequence shown here is derived from an EMBL/GenBank/DDBJ whole genome shotgun (WGS) entry which is preliminary data.</text>
</comment>
<proteinExistence type="inferred from homology"/>
<dbReference type="SUPFAM" id="SSF51556">
    <property type="entry name" value="Metallo-dependent hydrolases"/>
    <property type="match status" value="1"/>
</dbReference>
<dbReference type="PANTHER" id="PTHR43569">
    <property type="entry name" value="AMIDOHYDROLASE"/>
    <property type="match status" value="1"/>
</dbReference>
<protein>
    <submittedName>
        <fullName evidence="3">Amidohydrolase</fullName>
    </submittedName>
</protein>
<evidence type="ECO:0000313" key="4">
    <source>
        <dbReference type="Proteomes" id="UP000316199"/>
    </source>
</evidence>
<dbReference type="Gene3D" id="3.20.20.140">
    <property type="entry name" value="Metal-dependent hydrolases"/>
    <property type="match status" value="1"/>
</dbReference>
<evidence type="ECO:0000259" key="2">
    <source>
        <dbReference type="Pfam" id="PF04909"/>
    </source>
</evidence>
<organism evidence="3 4">
    <name type="scientific">OM182 bacterium</name>
    <dbReference type="NCBI Taxonomy" id="2510334"/>
    <lineage>
        <taxon>Bacteria</taxon>
        <taxon>Pseudomonadati</taxon>
        <taxon>Pseudomonadota</taxon>
        <taxon>Gammaproteobacteria</taxon>
        <taxon>OMG group</taxon>
        <taxon>OM182 clade</taxon>
    </lineage>
</organism>
<dbReference type="InterPro" id="IPR052350">
    <property type="entry name" value="Metallo-dep_Lactonases"/>
</dbReference>
<feature type="non-terminal residue" evidence="3">
    <location>
        <position position="303"/>
    </location>
</feature>
<keyword evidence="3" id="KW-0378">Hydrolase</keyword>
<dbReference type="InterPro" id="IPR032466">
    <property type="entry name" value="Metal_Hydrolase"/>
</dbReference>
<gene>
    <name evidence="3" type="ORF">EVA68_07700</name>
</gene>
<dbReference type="AlphaFoldDB" id="A0A520RY74"/>
<reference evidence="3 4" key="1">
    <citation type="submission" date="2019-02" db="EMBL/GenBank/DDBJ databases">
        <title>Prokaryotic population dynamics and viral predation in marine succession experiment using metagenomics: the confinement effect.</title>
        <authorList>
            <person name="Haro-Moreno J.M."/>
            <person name="Rodriguez-Valera F."/>
            <person name="Lopez-Perez M."/>
        </authorList>
    </citation>
    <scope>NUCLEOTIDE SEQUENCE [LARGE SCALE GENOMIC DNA]</scope>
    <source>
        <strain evidence="3">MED-G157</strain>
    </source>
</reference>
<dbReference type="Proteomes" id="UP000316199">
    <property type="component" value="Unassembled WGS sequence"/>
</dbReference>
<dbReference type="PANTHER" id="PTHR43569:SF1">
    <property type="entry name" value="BLL3371 PROTEIN"/>
    <property type="match status" value="1"/>
</dbReference>
<dbReference type="GO" id="GO:0016787">
    <property type="term" value="F:hydrolase activity"/>
    <property type="evidence" value="ECO:0007669"/>
    <property type="project" value="UniProtKB-KW"/>
</dbReference>
<dbReference type="EMBL" id="SHAG01000047">
    <property type="protein sequence ID" value="RZO75124.1"/>
    <property type="molecule type" value="Genomic_DNA"/>
</dbReference>
<name>A0A520RY74_9GAMM</name>
<comment type="similarity">
    <text evidence="1">Belongs to the metallo-dependent hydrolases superfamily.</text>
</comment>
<feature type="domain" description="Amidohydrolase-related" evidence="2">
    <location>
        <begin position="25"/>
        <end position="295"/>
    </location>
</feature>
<evidence type="ECO:0000256" key="1">
    <source>
        <dbReference type="ARBA" id="ARBA00038310"/>
    </source>
</evidence>
<dbReference type="InterPro" id="IPR006680">
    <property type="entry name" value="Amidohydro-rel"/>
</dbReference>
<accession>A0A520RY74</accession>